<dbReference type="Proteomes" id="UP000623419">
    <property type="component" value="Unassembled WGS sequence"/>
</dbReference>
<gene>
    <name evidence="2" type="ORF">GCM10011521_21340</name>
</gene>
<keyword evidence="1" id="KW-1133">Transmembrane helix</keyword>
<name>A0ABQ1HN69_9GAMM</name>
<feature type="transmembrane region" description="Helical" evidence="1">
    <location>
        <begin position="52"/>
        <end position="73"/>
    </location>
</feature>
<reference evidence="3" key="1">
    <citation type="journal article" date="2019" name="Int. J. Syst. Evol. Microbiol.">
        <title>The Global Catalogue of Microorganisms (GCM) 10K type strain sequencing project: providing services to taxonomists for standard genome sequencing and annotation.</title>
        <authorList>
            <consortium name="The Broad Institute Genomics Platform"/>
            <consortium name="The Broad Institute Genome Sequencing Center for Infectious Disease"/>
            <person name="Wu L."/>
            <person name="Ma J."/>
        </authorList>
    </citation>
    <scope>NUCLEOTIDE SEQUENCE [LARGE SCALE GENOMIC DNA]</scope>
    <source>
        <strain evidence="3">CGMCC 1.15905</strain>
    </source>
</reference>
<keyword evidence="1" id="KW-0472">Membrane</keyword>
<feature type="transmembrane region" description="Helical" evidence="1">
    <location>
        <begin position="110"/>
        <end position="129"/>
    </location>
</feature>
<evidence type="ECO:0000313" key="3">
    <source>
        <dbReference type="Proteomes" id="UP000623419"/>
    </source>
</evidence>
<comment type="caution">
    <text evidence="2">The sequence shown here is derived from an EMBL/GenBank/DDBJ whole genome shotgun (WGS) entry which is preliminary data.</text>
</comment>
<keyword evidence="1" id="KW-0812">Transmembrane</keyword>
<dbReference type="EMBL" id="BMKC01000003">
    <property type="protein sequence ID" value="GGA82783.1"/>
    <property type="molecule type" value="Genomic_DNA"/>
</dbReference>
<evidence type="ECO:0000313" key="2">
    <source>
        <dbReference type="EMBL" id="GGA82783.1"/>
    </source>
</evidence>
<protein>
    <submittedName>
        <fullName evidence="2">Uncharacterized protein</fullName>
    </submittedName>
</protein>
<keyword evidence="3" id="KW-1185">Reference proteome</keyword>
<accession>A0ABQ1HN69</accession>
<evidence type="ECO:0000256" key="1">
    <source>
        <dbReference type="SAM" id="Phobius"/>
    </source>
</evidence>
<sequence length="134" mass="13818">MKIRSVLLGSAGTVLMVVAMSTLLSLFSTFSAPVVGDPDWKQTHNQLVGLTSVKALTIGAWCISALVGGMIAGFVAESRLVLHSFAAGSLVAVLWGLPSVLIGGTNLSPVHLLSIAAIIPFSSLGGYVVSRVRT</sequence>
<organism evidence="2 3">
    <name type="scientific">Arenimonas soli</name>
    <dbReference type="NCBI Taxonomy" id="2269504"/>
    <lineage>
        <taxon>Bacteria</taxon>
        <taxon>Pseudomonadati</taxon>
        <taxon>Pseudomonadota</taxon>
        <taxon>Gammaproteobacteria</taxon>
        <taxon>Lysobacterales</taxon>
        <taxon>Lysobacteraceae</taxon>
        <taxon>Arenimonas</taxon>
    </lineage>
</organism>
<feature type="transmembrane region" description="Helical" evidence="1">
    <location>
        <begin position="80"/>
        <end position="98"/>
    </location>
</feature>
<proteinExistence type="predicted"/>